<evidence type="ECO:0000313" key="2">
    <source>
        <dbReference type="EMBL" id="KXJ88788.1"/>
    </source>
</evidence>
<feature type="compositionally biased region" description="Low complexity" evidence="1">
    <location>
        <begin position="349"/>
        <end position="378"/>
    </location>
</feature>
<feature type="compositionally biased region" description="Low complexity" evidence="1">
    <location>
        <begin position="74"/>
        <end position="84"/>
    </location>
</feature>
<dbReference type="STRING" id="196109.A0A136IV77"/>
<dbReference type="EMBL" id="KQ964257">
    <property type="protein sequence ID" value="KXJ88788.1"/>
    <property type="molecule type" value="Genomic_DNA"/>
</dbReference>
<accession>A0A136IV77</accession>
<dbReference type="InParanoid" id="A0A136IV77"/>
<feature type="compositionally biased region" description="Basic and acidic residues" evidence="1">
    <location>
        <begin position="379"/>
        <end position="388"/>
    </location>
</feature>
<dbReference type="AlphaFoldDB" id="A0A136IV77"/>
<feature type="compositionally biased region" description="Low complexity" evidence="1">
    <location>
        <begin position="133"/>
        <end position="143"/>
    </location>
</feature>
<feature type="compositionally biased region" description="Basic and acidic residues" evidence="1">
    <location>
        <begin position="201"/>
        <end position="223"/>
    </location>
</feature>
<feature type="compositionally biased region" description="Basic and acidic residues" evidence="1">
    <location>
        <begin position="86"/>
        <end position="96"/>
    </location>
</feature>
<feature type="compositionally biased region" description="Low complexity" evidence="1">
    <location>
        <begin position="279"/>
        <end position="309"/>
    </location>
</feature>
<organism evidence="2 3">
    <name type="scientific">Microdochium bolleyi</name>
    <dbReference type="NCBI Taxonomy" id="196109"/>
    <lineage>
        <taxon>Eukaryota</taxon>
        <taxon>Fungi</taxon>
        <taxon>Dikarya</taxon>
        <taxon>Ascomycota</taxon>
        <taxon>Pezizomycotina</taxon>
        <taxon>Sordariomycetes</taxon>
        <taxon>Xylariomycetidae</taxon>
        <taxon>Xylariales</taxon>
        <taxon>Microdochiaceae</taxon>
        <taxon>Microdochium</taxon>
    </lineage>
</organism>
<feature type="compositionally biased region" description="Low complexity" evidence="1">
    <location>
        <begin position="426"/>
        <end position="438"/>
    </location>
</feature>
<reference evidence="3" key="1">
    <citation type="submission" date="2016-02" db="EMBL/GenBank/DDBJ databases">
        <title>Draft genome sequence of Microdochium bolleyi, a fungal endophyte of beachgrass.</title>
        <authorList>
            <consortium name="DOE Joint Genome Institute"/>
            <person name="David A.S."/>
            <person name="May G."/>
            <person name="Haridas S."/>
            <person name="Lim J."/>
            <person name="Wang M."/>
            <person name="Labutti K."/>
            <person name="Lipzen A."/>
            <person name="Barry K."/>
            <person name="Grigoriev I.V."/>
        </authorList>
    </citation>
    <scope>NUCLEOTIDE SEQUENCE [LARGE SCALE GENOMIC DNA]</scope>
    <source>
        <strain evidence="3">J235TASD1</strain>
    </source>
</reference>
<feature type="region of interest" description="Disordered" evidence="1">
    <location>
        <begin position="50"/>
        <end position="505"/>
    </location>
</feature>
<name>A0A136IV77_9PEZI</name>
<feature type="compositionally biased region" description="Low complexity" evidence="1">
    <location>
        <begin position="407"/>
        <end position="419"/>
    </location>
</feature>
<feature type="compositionally biased region" description="Low complexity" evidence="1">
    <location>
        <begin position="114"/>
        <end position="126"/>
    </location>
</feature>
<proteinExistence type="predicted"/>
<keyword evidence="3" id="KW-1185">Reference proteome</keyword>
<evidence type="ECO:0000256" key="1">
    <source>
        <dbReference type="SAM" id="MobiDB-lite"/>
    </source>
</evidence>
<feature type="compositionally biased region" description="Low complexity" evidence="1">
    <location>
        <begin position="485"/>
        <end position="505"/>
    </location>
</feature>
<protein>
    <submittedName>
        <fullName evidence="2">Uncharacterized protein</fullName>
    </submittedName>
</protein>
<dbReference type="Proteomes" id="UP000070501">
    <property type="component" value="Unassembled WGS sequence"/>
</dbReference>
<evidence type="ECO:0000313" key="3">
    <source>
        <dbReference type="Proteomes" id="UP000070501"/>
    </source>
</evidence>
<gene>
    <name evidence="2" type="ORF">Micbo1qcDRAFT_206935</name>
</gene>
<feature type="compositionally biased region" description="Basic and acidic residues" evidence="1">
    <location>
        <begin position="310"/>
        <end position="324"/>
    </location>
</feature>
<sequence>MRVSSVLVAALASQALARNDYFTAAAIGKYAALMAVAVAPAAAHPLSAFLPTREPHHTGGQNNAAGANRGGNRAGAAAAGGRNRNGARDVEAFDHAGEEEEDSQLESREPHHTGGQNNAAGANRGANRGGNRAGAAAAGGRNRNGARDVEAFDHDDEESHLDTREPHHTGGQNNAAGANRGGNRAGAAAAGANRGGRNRNGARDVEAFDHDEESHLDTREPHHTGGQNNAAGANRGGNRAGAAAAANRGGGNRNGARDVEAFDHDDEESHLDAREPHHTGGQNNAAGANKGANRAGATAAGGRNRNGAANKRDVEVPDHDDKVQAVDATQETEDSVLETREPHHTGGQNKAAGGANRAGAAAAGGRNRNGAARNGAANNKRDVEAFDHADEEEEDSQLETREPHHTGGQNNAAGANRGASRGGNRAGAAAAAAGGRNRNGARDVEAFDHDDEETEIAESTLDTREPHHTGGQNNAAGANRGGNRAGAAAAAAGGRNRAGANRNGN</sequence>